<proteinExistence type="inferred from homology"/>
<dbReference type="InterPro" id="IPR040150">
    <property type="entry name" value="Iwr1"/>
</dbReference>
<dbReference type="PANTHER" id="PTHR28063">
    <property type="entry name" value="RNA POLYMERASE II NUCLEAR LOCALIZATION PROTEIN IWR1"/>
    <property type="match status" value="1"/>
</dbReference>
<dbReference type="EMBL" id="BAAFSV010000006">
    <property type="protein sequence ID" value="GAB1320562.1"/>
    <property type="molecule type" value="Genomic_DNA"/>
</dbReference>
<comment type="caution">
    <text evidence="4">The sequence shown here is derived from an EMBL/GenBank/DDBJ whole genome shotgun (WGS) entry which is preliminary data.</text>
</comment>
<accession>A0ABQ0GS77</accession>
<dbReference type="Proteomes" id="UP001628179">
    <property type="component" value="Unassembled WGS sequence"/>
</dbReference>
<evidence type="ECO:0000256" key="1">
    <source>
        <dbReference type="ARBA" id="ARBA00010218"/>
    </source>
</evidence>
<sequence length="437" mass="49144">MEGLPPETIHVKRKRGTDDDAVDFLRLERSKRYRSLSGDSSWVYRRKQVGVEHADHGAQPAVPTTPAIPSIQPTEEGEESRLLAHARKAPHGPAANPAVTLPVRASAPPALPAAPVLSHPTTDHLRRFHLSRSNSSQPAPGLPKKRGAPAVFVERNSKKRGESLTTVIQEHNVTHAGPTQASGDSAVARPSSPAAQQPAAKYKKPGINARTKPSTESKPSLPPSMHREGTNMDELSRAMDSWTLSEISKNLEKMDQYGVMSKSSPVMSRFRPKAPKQRYFERHPEQKRVPQQAATAAVMDVDTEDTTDEEDYVIEMYERVPAERLRDQAVPAHRVGLLVFDTEPDMVEFYYGNESDSEEEYLEDDENEDSENHYTTEYPDEDLPWDDEFDRGAYHYMTQNASDLEEFDERDFVDEVDETDFVDDVWERCDNIDKLPG</sequence>
<feature type="compositionally biased region" description="Acidic residues" evidence="2">
    <location>
        <begin position="355"/>
        <end position="369"/>
    </location>
</feature>
<feature type="compositionally biased region" description="Polar residues" evidence="2">
    <location>
        <begin position="170"/>
        <end position="183"/>
    </location>
</feature>
<feature type="region of interest" description="Disordered" evidence="2">
    <location>
        <begin position="170"/>
        <end position="230"/>
    </location>
</feature>
<feature type="compositionally biased region" description="Low complexity" evidence="2">
    <location>
        <begin position="185"/>
        <end position="200"/>
    </location>
</feature>
<feature type="compositionally biased region" description="Acidic residues" evidence="2">
    <location>
        <begin position="378"/>
        <end position="387"/>
    </location>
</feature>
<name>A0ABQ0GS77_9PEZI</name>
<feature type="domain" description="Transcription factor Iwr1" evidence="3">
    <location>
        <begin position="310"/>
        <end position="382"/>
    </location>
</feature>
<evidence type="ECO:0000259" key="3">
    <source>
        <dbReference type="Pfam" id="PF08574"/>
    </source>
</evidence>
<evidence type="ECO:0000313" key="5">
    <source>
        <dbReference type="Proteomes" id="UP001628179"/>
    </source>
</evidence>
<protein>
    <recommendedName>
        <fullName evidence="3">Transcription factor Iwr1 domain-containing protein</fullName>
    </recommendedName>
</protein>
<evidence type="ECO:0000256" key="2">
    <source>
        <dbReference type="SAM" id="MobiDB-lite"/>
    </source>
</evidence>
<comment type="similarity">
    <text evidence="1">Belongs to the IWR1/SLC7A6OS family.</text>
</comment>
<dbReference type="RefSeq" id="XP_070922292.1">
    <property type="nucleotide sequence ID" value="XM_071066191.1"/>
</dbReference>
<keyword evidence="5" id="KW-1185">Reference proteome</keyword>
<feature type="region of interest" description="Disordered" evidence="2">
    <location>
        <begin position="282"/>
        <end position="307"/>
    </location>
</feature>
<organism evidence="4 5">
    <name type="scientific">Madurella fahalii</name>
    <dbReference type="NCBI Taxonomy" id="1157608"/>
    <lineage>
        <taxon>Eukaryota</taxon>
        <taxon>Fungi</taxon>
        <taxon>Dikarya</taxon>
        <taxon>Ascomycota</taxon>
        <taxon>Pezizomycotina</taxon>
        <taxon>Sordariomycetes</taxon>
        <taxon>Sordariomycetidae</taxon>
        <taxon>Sordariales</taxon>
        <taxon>Sordariales incertae sedis</taxon>
        <taxon>Madurella</taxon>
    </lineage>
</organism>
<evidence type="ECO:0000313" key="4">
    <source>
        <dbReference type="EMBL" id="GAB1320562.1"/>
    </source>
</evidence>
<feature type="region of interest" description="Disordered" evidence="2">
    <location>
        <begin position="53"/>
        <end position="81"/>
    </location>
</feature>
<dbReference type="Pfam" id="PF08574">
    <property type="entry name" value="Iwr1"/>
    <property type="match status" value="1"/>
</dbReference>
<feature type="region of interest" description="Disordered" evidence="2">
    <location>
        <begin position="355"/>
        <end position="387"/>
    </location>
</feature>
<gene>
    <name evidence="4" type="ORF">MFIFM68171_10772</name>
</gene>
<reference evidence="4 5" key="1">
    <citation type="submission" date="2024-09" db="EMBL/GenBank/DDBJ databases">
        <title>Itraconazole resistance in Madurella fahalii resulting from another homologue of gene encoding cytochrome P450 14-alpha sterol demethylase (CYP51).</title>
        <authorList>
            <person name="Yoshioka I."/>
            <person name="Fahal A.H."/>
            <person name="Kaneko S."/>
            <person name="Yaguchi T."/>
        </authorList>
    </citation>
    <scope>NUCLEOTIDE SEQUENCE [LARGE SCALE GENOMIC DNA]</scope>
    <source>
        <strain evidence="4 5">IFM 68171</strain>
    </source>
</reference>
<dbReference type="InterPro" id="IPR013883">
    <property type="entry name" value="TF_Iwr1_dom"/>
</dbReference>
<dbReference type="PANTHER" id="PTHR28063:SF1">
    <property type="entry name" value="RNA POLYMERASE II NUCLEAR LOCALIZATION PROTEIN IWR1"/>
    <property type="match status" value="1"/>
</dbReference>
<dbReference type="GeneID" id="98181514"/>